<keyword evidence="10" id="KW-0472">Membrane</keyword>
<evidence type="ECO:0000259" key="11">
    <source>
        <dbReference type="PROSITE" id="PS50109"/>
    </source>
</evidence>
<feature type="transmembrane region" description="Helical" evidence="10">
    <location>
        <begin position="137"/>
        <end position="159"/>
    </location>
</feature>
<comment type="caution">
    <text evidence="13">The sequence shown here is derived from an EMBL/GenBank/DDBJ whole genome shotgun (WGS) entry which is preliminary data.</text>
</comment>
<keyword evidence="4" id="KW-1003">Cell membrane</keyword>
<keyword evidence="10" id="KW-0812">Transmembrane</keyword>
<sequence>MLLVRRRLFWKVYLTLLASLVLVTILIGWLWWLTSGNIGDRLGPLRVHLTDLLATEHGTPAGALSQALERLGGAVGADISVYDREGRLTAARGEPVMLPSDDDEQRGRWQNRLVRFDLPDGRVVMARMHPPPRPPGLRILMLMAIVAGGVGVAAFPVTARLTRRLEDLRSGVAAWGEGAMHARVAETGSDEVAAVARTFNAAAARVEGLVAAQKALLANASHELRSPLARLRMAAEIFADRPGPAAREEIQRNLAEVDQLVDEILLASRLDHPDARIGRASSIDLLGLAAEEAARVDAALSGTPVEVMGDATLLRRLIRNLLENAVKHGAPPVEITAEQAPGGACLTVADRGRGIPEAERQRVFEPFYRPVGRSEAAGGWGLGLSLVRQIALAHGGRVRCEPRSGGGTLFVVDLPAGGA</sequence>
<keyword evidence="10" id="KW-1133">Transmembrane helix</keyword>
<comment type="catalytic activity">
    <reaction evidence="1">
        <text>ATP + protein L-histidine = ADP + protein N-phospho-L-histidine.</text>
        <dbReference type="EC" id="2.7.13.3"/>
    </reaction>
</comment>
<evidence type="ECO:0000256" key="1">
    <source>
        <dbReference type="ARBA" id="ARBA00000085"/>
    </source>
</evidence>
<evidence type="ECO:0000256" key="5">
    <source>
        <dbReference type="ARBA" id="ARBA00022553"/>
    </source>
</evidence>
<dbReference type="Proteomes" id="UP001242480">
    <property type="component" value="Unassembled WGS sequence"/>
</dbReference>
<dbReference type="PROSITE" id="PS50885">
    <property type="entry name" value="HAMP"/>
    <property type="match status" value="1"/>
</dbReference>
<dbReference type="EMBL" id="JAUSVX010000001">
    <property type="protein sequence ID" value="MDQ0467186.1"/>
    <property type="molecule type" value="Genomic_DNA"/>
</dbReference>
<keyword evidence="7" id="KW-0547">Nucleotide-binding</keyword>
<name>A0ABU0IYV5_9HYPH</name>
<proteinExistence type="predicted"/>
<dbReference type="Gene3D" id="3.30.565.10">
    <property type="entry name" value="Histidine kinase-like ATPase, C-terminal domain"/>
    <property type="match status" value="1"/>
</dbReference>
<dbReference type="CDD" id="cd00082">
    <property type="entry name" value="HisKA"/>
    <property type="match status" value="1"/>
</dbReference>
<dbReference type="PANTHER" id="PTHR44936:SF10">
    <property type="entry name" value="SENSOR PROTEIN RSTB"/>
    <property type="match status" value="1"/>
</dbReference>
<dbReference type="PRINTS" id="PR00344">
    <property type="entry name" value="BCTRLSENSOR"/>
</dbReference>
<protein>
    <recommendedName>
        <fullName evidence="3">histidine kinase</fullName>
        <ecNumber evidence="3">2.7.13.3</ecNumber>
    </recommendedName>
</protein>
<evidence type="ECO:0000256" key="3">
    <source>
        <dbReference type="ARBA" id="ARBA00012438"/>
    </source>
</evidence>
<keyword evidence="9" id="KW-0067">ATP-binding</keyword>
<dbReference type="SUPFAM" id="SSF55874">
    <property type="entry name" value="ATPase domain of HSP90 chaperone/DNA topoisomerase II/histidine kinase"/>
    <property type="match status" value="1"/>
</dbReference>
<evidence type="ECO:0000256" key="9">
    <source>
        <dbReference type="ARBA" id="ARBA00022840"/>
    </source>
</evidence>
<gene>
    <name evidence="13" type="ORF">QO011_000181</name>
</gene>
<feature type="domain" description="HAMP" evidence="12">
    <location>
        <begin position="159"/>
        <end position="211"/>
    </location>
</feature>
<dbReference type="CDD" id="cd06225">
    <property type="entry name" value="HAMP"/>
    <property type="match status" value="1"/>
</dbReference>
<dbReference type="EC" id="2.7.13.3" evidence="3"/>
<dbReference type="CDD" id="cd00075">
    <property type="entry name" value="HATPase"/>
    <property type="match status" value="1"/>
</dbReference>
<dbReference type="Pfam" id="PF00672">
    <property type="entry name" value="HAMP"/>
    <property type="match status" value="1"/>
</dbReference>
<dbReference type="InterPro" id="IPR003594">
    <property type="entry name" value="HATPase_dom"/>
</dbReference>
<reference evidence="13 14" key="1">
    <citation type="submission" date="2023-07" db="EMBL/GenBank/DDBJ databases">
        <title>Genomic Encyclopedia of Type Strains, Phase IV (KMG-IV): sequencing the most valuable type-strain genomes for metagenomic binning, comparative biology and taxonomic classification.</title>
        <authorList>
            <person name="Goeker M."/>
        </authorList>
    </citation>
    <scope>NUCLEOTIDE SEQUENCE [LARGE SCALE GENOMIC DNA]</scope>
    <source>
        <strain evidence="13 14">DSM 19619</strain>
    </source>
</reference>
<dbReference type="InterPro" id="IPR050980">
    <property type="entry name" value="2C_sensor_his_kinase"/>
</dbReference>
<keyword evidence="6" id="KW-0808">Transferase</keyword>
<dbReference type="Pfam" id="PF02518">
    <property type="entry name" value="HATPase_c"/>
    <property type="match status" value="1"/>
</dbReference>
<feature type="domain" description="Histidine kinase" evidence="11">
    <location>
        <begin position="219"/>
        <end position="418"/>
    </location>
</feature>
<organism evidence="13 14">
    <name type="scientific">Labrys wisconsinensis</name>
    <dbReference type="NCBI Taxonomy" id="425677"/>
    <lineage>
        <taxon>Bacteria</taxon>
        <taxon>Pseudomonadati</taxon>
        <taxon>Pseudomonadota</taxon>
        <taxon>Alphaproteobacteria</taxon>
        <taxon>Hyphomicrobiales</taxon>
        <taxon>Xanthobacteraceae</taxon>
        <taxon>Labrys</taxon>
    </lineage>
</organism>
<evidence type="ECO:0000259" key="12">
    <source>
        <dbReference type="PROSITE" id="PS50885"/>
    </source>
</evidence>
<dbReference type="SMART" id="SM00304">
    <property type="entry name" value="HAMP"/>
    <property type="match status" value="1"/>
</dbReference>
<dbReference type="SMART" id="SM00387">
    <property type="entry name" value="HATPase_c"/>
    <property type="match status" value="1"/>
</dbReference>
<dbReference type="SMART" id="SM00388">
    <property type="entry name" value="HisKA"/>
    <property type="match status" value="1"/>
</dbReference>
<feature type="transmembrane region" description="Helical" evidence="10">
    <location>
        <begin position="12"/>
        <end position="32"/>
    </location>
</feature>
<evidence type="ECO:0000256" key="2">
    <source>
        <dbReference type="ARBA" id="ARBA00004651"/>
    </source>
</evidence>
<evidence type="ECO:0000256" key="10">
    <source>
        <dbReference type="SAM" id="Phobius"/>
    </source>
</evidence>
<keyword evidence="14" id="KW-1185">Reference proteome</keyword>
<evidence type="ECO:0000256" key="7">
    <source>
        <dbReference type="ARBA" id="ARBA00022741"/>
    </source>
</evidence>
<evidence type="ECO:0000313" key="14">
    <source>
        <dbReference type="Proteomes" id="UP001242480"/>
    </source>
</evidence>
<dbReference type="SUPFAM" id="SSF47384">
    <property type="entry name" value="Homodimeric domain of signal transducing histidine kinase"/>
    <property type="match status" value="1"/>
</dbReference>
<evidence type="ECO:0000256" key="4">
    <source>
        <dbReference type="ARBA" id="ARBA00022475"/>
    </source>
</evidence>
<dbReference type="GO" id="GO:0016301">
    <property type="term" value="F:kinase activity"/>
    <property type="evidence" value="ECO:0007669"/>
    <property type="project" value="UniProtKB-KW"/>
</dbReference>
<dbReference type="InterPro" id="IPR004358">
    <property type="entry name" value="Sig_transdc_His_kin-like_C"/>
</dbReference>
<keyword evidence="8 13" id="KW-0418">Kinase</keyword>
<dbReference type="Gene3D" id="1.10.287.130">
    <property type="match status" value="1"/>
</dbReference>
<dbReference type="Pfam" id="PF00512">
    <property type="entry name" value="HisKA"/>
    <property type="match status" value="1"/>
</dbReference>
<keyword evidence="5" id="KW-0597">Phosphoprotein</keyword>
<dbReference type="InterPro" id="IPR005467">
    <property type="entry name" value="His_kinase_dom"/>
</dbReference>
<dbReference type="InterPro" id="IPR036097">
    <property type="entry name" value="HisK_dim/P_sf"/>
</dbReference>
<dbReference type="InterPro" id="IPR036890">
    <property type="entry name" value="HATPase_C_sf"/>
</dbReference>
<comment type="subcellular location">
    <subcellularLocation>
        <location evidence="2">Cell membrane</location>
        <topology evidence="2">Multi-pass membrane protein</topology>
    </subcellularLocation>
</comment>
<dbReference type="PANTHER" id="PTHR44936">
    <property type="entry name" value="SENSOR PROTEIN CREC"/>
    <property type="match status" value="1"/>
</dbReference>
<evidence type="ECO:0000256" key="6">
    <source>
        <dbReference type="ARBA" id="ARBA00022679"/>
    </source>
</evidence>
<evidence type="ECO:0000256" key="8">
    <source>
        <dbReference type="ARBA" id="ARBA00022777"/>
    </source>
</evidence>
<dbReference type="PROSITE" id="PS50109">
    <property type="entry name" value="HIS_KIN"/>
    <property type="match status" value="1"/>
</dbReference>
<accession>A0ABU0IYV5</accession>
<dbReference type="RefSeq" id="WP_307266505.1">
    <property type="nucleotide sequence ID" value="NZ_JAUSVX010000001.1"/>
</dbReference>
<dbReference type="InterPro" id="IPR003660">
    <property type="entry name" value="HAMP_dom"/>
</dbReference>
<evidence type="ECO:0000313" key="13">
    <source>
        <dbReference type="EMBL" id="MDQ0467186.1"/>
    </source>
</evidence>
<dbReference type="InterPro" id="IPR003661">
    <property type="entry name" value="HisK_dim/P_dom"/>
</dbReference>